<feature type="region of interest" description="Disordered" evidence="7">
    <location>
        <begin position="227"/>
        <end position="248"/>
    </location>
</feature>
<keyword evidence="2 6" id="KW-0853">WD repeat</keyword>
<dbReference type="Proteomes" id="UP000789570">
    <property type="component" value="Unassembled WGS sequence"/>
</dbReference>
<evidence type="ECO:0000256" key="4">
    <source>
        <dbReference type="ARBA" id="ARBA00023015"/>
    </source>
</evidence>
<evidence type="ECO:0000313" key="9">
    <source>
        <dbReference type="Proteomes" id="UP000789570"/>
    </source>
</evidence>
<comment type="similarity">
    <text evidence="1">Belongs to the WD repeat ESC family.</text>
</comment>
<dbReference type="PROSITE" id="PS50082">
    <property type="entry name" value="WD_REPEATS_2"/>
    <property type="match status" value="2"/>
</dbReference>
<dbReference type="EMBL" id="CAJVPQ010000860">
    <property type="protein sequence ID" value="CAG8515129.1"/>
    <property type="molecule type" value="Genomic_DNA"/>
</dbReference>
<accession>A0A9N9A0J4</accession>
<keyword evidence="3" id="KW-0677">Repeat</keyword>
<dbReference type="Gene3D" id="2.130.10.10">
    <property type="entry name" value="YVTN repeat-like/Quinoprotein amine dehydrogenase"/>
    <property type="match status" value="1"/>
</dbReference>
<feature type="repeat" description="WD" evidence="6">
    <location>
        <begin position="181"/>
        <end position="214"/>
    </location>
</feature>
<evidence type="ECO:0000256" key="7">
    <source>
        <dbReference type="SAM" id="MobiDB-lite"/>
    </source>
</evidence>
<evidence type="ECO:0000256" key="3">
    <source>
        <dbReference type="ARBA" id="ARBA00022737"/>
    </source>
</evidence>
<dbReference type="Pfam" id="PF00400">
    <property type="entry name" value="WD40"/>
    <property type="match status" value="3"/>
</dbReference>
<dbReference type="SUPFAM" id="SSF50978">
    <property type="entry name" value="WD40 repeat-like"/>
    <property type="match status" value="1"/>
</dbReference>
<evidence type="ECO:0000256" key="6">
    <source>
        <dbReference type="PROSITE-ProRule" id="PRU00221"/>
    </source>
</evidence>
<protein>
    <submittedName>
        <fullName evidence="8">1313_t:CDS:1</fullName>
    </submittedName>
</protein>
<proteinExistence type="inferred from homology"/>
<dbReference type="InterPro" id="IPR015943">
    <property type="entry name" value="WD40/YVTN_repeat-like_dom_sf"/>
</dbReference>
<keyword evidence="9" id="KW-1185">Reference proteome</keyword>
<dbReference type="SMART" id="SM00320">
    <property type="entry name" value="WD40"/>
    <property type="match status" value="5"/>
</dbReference>
<evidence type="ECO:0000256" key="5">
    <source>
        <dbReference type="ARBA" id="ARBA00023163"/>
    </source>
</evidence>
<dbReference type="AlphaFoldDB" id="A0A9N9A0J4"/>
<dbReference type="InterPro" id="IPR019775">
    <property type="entry name" value="WD40_repeat_CS"/>
</dbReference>
<dbReference type="PANTHER" id="PTHR10253">
    <property type="entry name" value="POLYCOMB PROTEIN"/>
    <property type="match status" value="1"/>
</dbReference>
<keyword evidence="5" id="KW-0804">Transcription</keyword>
<dbReference type="PROSITE" id="PS50294">
    <property type="entry name" value="WD_REPEATS_REGION"/>
    <property type="match status" value="1"/>
</dbReference>
<dbReference type="InterPro" id="IPR036322">
    <property type="entry name" value="WD40_repeat_dom_sf"/>
</dbReference>
<sequence>MSKPEKYRLKHSMTVTVIYKELVHFIIKTRITVTFCANSLVKEKEPTKTSFYGVSFNNNDTHGNAIFAVVGGRNVIVARFDRDKPIALSVVQTYVDDDEEENFYCCAWSVDPNVGAPLLAVAGATGILKILNTSVGIAVKEINEVKFHPKDRSLLFSASKDFSIRLWNLKTMRPVIIFGGECGHREPVLSIDVHLSGDFLVSSGMDHAVKIWTLCTPVIKHTIESSFSSRSSSSRSPQTPPPQQKCCSSHGTATMPVFVHFPIFSTTQLHNNYVDCVRWYGDLLMSRCAADTTIMLWKPDVELVAFDKSNVATVVVGGPAAPSKQPTSFDIICEFEFNHCDIWFLRFGISPDYRMLATGNQVGQIYLWDLQDVSYYIDDYIEKKKSKSSGTKKEKAVVRKKGGTTKVNKKSSDYTETLAAESSSHVEEYVVIKKPTILDTDSCESTIRQLDFSKDRQWIVTVCDDGSIWCWRLNTDVKAQEIINMDKVTKGSGNNEDDPMVLD</sequence>
<feature type="compositionally biased region" description="Low complexity" evidence="7">
    <location>
        <begin position="227"/>
        <end position="236"/>
    </location>
</feature>
<dbReference type="InterPro" id="IPR051243">
    <property type="entry name" value="PcG_WD-repeat"/>
</dbReference>
<dbReference type="PROSITE" id="PS00678">
    <property type="entry name" value="WD_REPEATS_1"/>
    <property type="match status" value="1"/>
</dbReference>
<name>A0A9N9A0J4_9GLOM</name>
<evidence type="ECO:0000256" key="1">
    <source>
        <dbReference type="ARBA" id="ARBA00008075"/>
    </source>
</evidence>
<gene>
    <name evidence="8" type="ORF">FCALED_LOCUS4404</name>
</gene>
<comment type="caution">
    <text evidence="8">The sequence shown here is derived from an EMBL/GenBank/DDBJ whole genome shotgun (WGS) entry which is preliminary data.</text>
</comment>
<dbReference type="InterPro" id="IPR001680">
    <property type="entry name" value="WD40_rpt"/>
</dbReference>
<keyword evidence="4" id="KW-0805">Transcription regulation</keyword>
<reference evidence="8" key="1">
    <citation type="submission" date="2021-06" db="EMBL/GenBank/DDBJ databases">
        <authorList>
            <person name="Kallberg Y."/>
            <person name="Tangrot J."/>
            <person name="Rosling A."/>
        </authorList>
    </citation>
    <scope>NUCLEOTIDE SEQUENCE</scope>
    <source>
        <strain evidence="8">UK204</strain>
    </source>
</reference>
<evidence type="ECO:0000256" key="2">
    <source>
        <dbReference type="ARBA" id="ARBA00022574"/>
    </source>
</evidence>
<evidence type="ECO:0000313" key="8">
    <source>
        <dbReference type="EMBL" id="CAG8515129.1"/>
    </source>
</evidence>
<dbReference type="OrthoDB" id="7318948at2759"/>
<organism evidence="8 9">
    <name type="scientific">Funneliformis caledonium</name>
    <dbReference type="NCBI Taxonomy" id="1117310"/>
    <lineage>
        <taxon>Eukaryota</taxon>
        <taxon>Fungi</taxon>
        <taxon>Fungi incertae sedis</taxon>
        <taxon>Mucoromycota</taxon>
        <taxon>Glomeromycotina</taxon>
        <taxon>Glomeromycetes</taxon>
        <taxon>Glomerales</taxon>
        <taxon>Glomeraceae</taxon>
        <taxon>Funneliformis</taxon>
    </lineage>
</organism>
<feature type="repeat" description="WD" evidence="6">
    <location>
        <begin position="142"/>
        <end position="177"/>
    </location>
</feature>